<proteinExistence type="predicted"/>
<dbReference type="HOGENOM" id="CLU_2455600_0_0_1"/>
<reference evidence="2 3" key="1">
    <citation type="submission" date="2014-04" db="EMBL/GenBank/DDBJ databases">
        <authorList>
            <consortium name="DOE Joint Genome Institute"/>
            <person name="Kuo A."/>
            <person name="Kohler A."/>
            <person name="Costa M.D."/>
            <person name="Nagy L.G."/>
            <person name="Floudas D."/>
            <person name="Copeland A."/>
            <person name="Barry K.W."/>
            <person name="Cichocki N."/>
            <person name="Veneault-Fourrey C."/>
            <person name="LaButti K."/>
            <person name="Lindquist E.A."/>
            <person name="Lipzen A."/>
            <person name="Lundell T."/>
            <person name="Morin E."/>
            <person name="Murat C."/>
            <person name="Sun H."/>
            <person name="Tunlid A."/>
            <person name="Henrissat B."/>
            <person name="Grigoriev I.V."/>
            <person name="Hibbett D.S."/>
            <person name="Martin F."/>
            <person name="Nordberg H.P."/>
            <person name="Cantor M.N."/>
            <person name="Hua S.X."/>
        </authorList>
    </citation>
    <scope>NUCLEOTIDE SEQUENCE [LARGE SCALE GENOMIC DNA]</scope>
    <source>
        <strain evidence="2 3">Marx 270</strain>
    </source>
</reference>
<keyword evidence="1" id="KW-1133">Transmembrane helix</keyword>
<accession>A0A0C3PYW6</accession>
<evidence type="ECO:0000256" key="1">
    <source>
        <dbReference type="SAM" id="Phobius"/>
    </source>
</evidence>
<evidence type="ECO:0000313" key="2">
    <source>
        <dbReference type="EMBL" id="KIO14926.1"/>
    </source>
</evidence>
<feature type="transmembrane region" description="Helical" evidence="1">
    <location>
        <begin position="25"/>
        <end position="43"/>
    </location>
</feature>
<keyword evidence="1" id="KW-0812">Transmembrane</keyword>
<organism evidence="2 3">
    <name type="scientific">Pisolithus tinctorius Marx 270</name>
    <dbReference type="NCBI Taxonomy" id="870435"/>
    <lineage>
        <taxon>Eukaryota</taxon>
        <taxon>Fungi</taxon>
        <taxon>Dikarya</taxon>
        <taxon>Basidiomycota</taxon>
        <taxon>Agaricomycotina</taxon>
        <taxon>Agaricomycetes</taxon>
        <taxon>Agaricomycetidae</taxon>
        <taxon>Boletales</taxon>
        <taxon>Sclerodermatineae</taxon>
        <taxon>Pisolithaceae</taxon>
        <taxon>Pisolithus</taxon>
    </lineage>
</organism>
<name>A0A0C3PYW6_PISTI</name>
<dbReference type="AlphaFoldDB" id="A0A0C3PYW6"/>
<reference evidence="3" key="2">
    <citation type="submission" date="2015-01" db="EMBL/GenBank/DDBJ databases">
        <title>Evolutionary Origins and Diversification of the Mycorrhizal Mutualists.</title>
        <authorList>
            <consortium name="DOE Joint Genome Institute"/>
            <consortium name="Mycorrhizal Genomics Consortium"/>
            <person name="Kohler A."/>
            <person name="Kuo A."/>
            <person name="Nagy L.G."/>
            <person name="Floudas D."/>
            <person name="Copeland A."/>
            <person name="Barry K.W."/>
            <person name="Cichocki N."/>
            <person name="Veneault-Fourrey C."/>
            <person name="LaButti K."/>
            <person name="Lindquist E.A."/>
            <person name="Lipzen A."/>
            <person name="Lundell T."/>
            <person name="Morin E."/>
            <person name="Murat C."/>
            <person name="Riley R."/>
            <person name="Ohm R."/>
            <person name="Sun H."/>
            <person name="Tunlid A."/>
            <person name="Henrissat B."/>
            <person name="Grigoriev I.V."/>
            <person name="Hibbett D.S."/>
            <person name="Martin F."/>
        </authorList>
    </citation>
    <scope>NUCLEOTIDE SEQUENCE [LARGE SCALE GENOMIC DNA]</scope>
    <source>
        <strain evidence="3">Marx 270</strain>
    </source>
</reference>
<keyword evidence="3" id="KW-1185">Reference proteome</keyword>
<gene>
    <name evidence="2" type="ORF">M404DRAFT_193542</name>
</gene>
<dbReference type="EMBL" id="KN831944">
    <property type="protein sequence ID" value="KIO14926.1"/>
    <property type="molecule type" value="Genomic_DNA"/>
</dbReference>
<evidence type="ECO:0000313" key="3">
    <source>
        <dbReference type="Proteomes" id="UP000054217"/>
    </source>
</evidence>
<keyword evidence="1" id="KW-0472">Membrane</keyword>
<protein>
    <submittedName>
        <fullName evidence="2">Uncharacterized protein</fullName>
    </submittedName>
</protein>
<sequence length="89" mass="10529">MLVFTSAIVFRPLHAFSCSKPIMFSLSLCNCTILFTFCFLYRPHVVWEHASRRVHIPDDTLCFSRVRHNMTHWRRMLESPRVKSPCAML</sequence>
<dbReference type="InParanoid" id="A0A0C3PYW6"/>
<dbReference type="Proteomes" id="UP000054217">
    <property type="component" value="Unassembled WGS sequence"/>
</dbReference>